<evidence type="ECO:0000256" key="1">
    <source>
        <dbReference type="PROSITE-ProRule" id="PRU00848"/>
    </source>
</evidence>
<feature type="compositionally biased region" description="Basic and acidic residues" evidence="3">
    <location>
        <begin position="293"/>
        <end position="308"/>
    </location>
</feature>
<evidence type="ECO:0000313" key="5">
    <source>
        <dbReference type="EMBL" id="PIK55077.1"/>
    </source>
</evidence>
<dbReference type="GO" id="GO:0032259">
    <property type="term" value="P:methylation"/>
    <property type="evidence" value="ECO:0007669"/>
    <property type="project" value="UniProtKB-KW"/>
</dbReference>
<dbReference type="PANTHER" id="PTHR12315">
    <property type="entry name" value="BICOID-INTERACTING PROTEIN RELATED"/>
    <property type="match status" value="1"/>
</dbReference>
<keyword evidence="6" id="KW-1185">Reference proteome</keyword>
<reference evidence="5 6" key="1">
    <citation type="journal article" date="2017" name="PLoS Biol.">
        <title>The sea cucumber genome provides insights into morphological evolution and visceral regeneration.</title>
        <authorList>
            <person name="Zhang X."/>
            <person name="Sun L."/>
            <person name="Yuan J."/>
            <person name="Sun Y."/>
            <person name="Gao Y."/>
            <person name="Zhang L."/>
            <person name="Li S."/>
            <person name="Dai H."/>
            <person name="Hamel J.F."/>
            <person name="Liu C."/>
            <person name="Yu Y."/>
            <person name="Liu S."/>
            <person name="Lin W."/>
            <person name="Guo K."/>
            <person name="Jin S."/>
            <person name="Xu P."/>
            <person name="Storey K.B."/>
            <person name="Huan P."/>
            <person name="Zhang T."/>
            <person name="Zhou Y."/>
            <person name="Zhang J."/>
            <person name="Lin C."/>
            <person name="Li X."/>
            <person name="Xing L."/>
            <person name="Huo D."/>
            <person name="Sun M."/>
            <person name="Wang L."/>
            <person name="Mercier A."/>
            <person name="Li F."/>
            <person name="Yang H."/>
            <person name="Xiang J."/>
        </authorList>
    </citation>
    <scope>NUCLEOTIDE SEQUENCE [LARGE SCALE GENOMIC DNA]</scope>
    <source>
        <strain evidence="5">Shaxun</strain>
        <tissue evidence="5">Muscle</tissue>
    </source>
</reference>
<gene>
    <name evidence="5" type="ORF">BSL78_08027</name>
</gene>
<evidence type="ECO:0000256" key="2">
    <source>
        <dbReference type="RuleBase" id="RU367087"/>
    </source>
</evidence>
<dbReference type="EMBL" id="MRZV01000226">
    <property type="protein sequence ID" value="PIK55077.1"/>
    <property type="molecule type" value="Genomic_DNA"/>
</dbReference>
<dbReference type="OrthoDB" id="10017101at2759"/>
<keyword evidence="2 5" id="KW-0808">Transferase</keyword>
<dbReference type="CDD" id="cd02440">
    <property type="entry name" value="AdoMet_MTases"/>
    <property type="match status" value="1"/>
</dbReference>
<protein>
    <recommendedName>
        <fullName evidence="2">RNA methyltransferase</fullName>
        <ecNumber evidence="2">2.1.1.-</ecNumber>
    </recommendedName>
</protein>
<dbReference type="PROSITE" id="PS51515">
    <property type="entry name" value="BIN3_SAM"/>
    <property type="match status" value="1"/>
</dbReference>
<feature type="region of interest" description="Disordered" evidence="3">
    <location>
        <begin position="153"/>
        <end position="243"/>
    </location>
</feature>
<accession>A0A2G8L488</accession>
<sequence length="469" mass="52096">MSAAEIIREAHQGDACKLASKTLGEKVHLQTSSDIFAQPSDYKKDGFGCVSNSSKVSQKELSTIENVETANNSNTSGPELKDGGITPSSSFHGKRKLSLSVENNNKKVPKKRRKTVEKSNVRSVKKFLLGGNRTDPLNLNSLVDEEVSKIANAQTPISSPLPERNKDPDPVIVPQDLRDPLKLNSDTDESNPSLTKVVVRKRKRRNSFRNPTADNTSFEEDTKSVQRNSLEKETLTIDVRPHQAKHPIVDKIVSPVIPEACRKRKHKRKSDPSPTVSKVLLTDEEGKPYAPVKAKDKKNDHKSPEKARGSCSEEVSLPKFRDKGEQYQYGNYVGYYGYRNANQKDVRLTYFRQNWFEGKTCLDIGCNTGHVTLYVAKTFQPTKIVGMDIDAKLINLARKSVRQCLEDMLKSKGGFGGGKFPVSMKKCYGALPALQTVPQLQEGNSSSAKKTQDLFPGNVLFRCVSTAVK</sequence>
<feature type="compositionally biased region" description="Polar residues" evidence="3">
    <location>
        <begin position="68"/>
        <end position="77"/>
    </location>
</feature>
<keyword evidence="1 2" id="KW-0949">S-adenosyl-L-methionine</keyword>
<feature type="region of interest" description="Disordered" evidence="3">
    <location>
        <begin position="261"/>
        <end position="314"/>
    </location>
</feature>
<dbReference type="Proteomes" id="UP000230750">
    <property type="component" value="Unassembled WGS sequence"/>
</dbReference>
<evidence type="ECO:0000256" key="3">
    <source>
        <dbReference type="SAM" id="MobiDB-lite"/>
    </source>
</evidence>
<dbReference type="STRING" id="307972.A0A2G8L488"/>
<dbReference type="PANTHER" id="PTHR12315:SF0">
    <property type="entry name" value="7SK SNRNA METHYLPHOSPHATE CAPPING ENZYME"/>
    <property type="match status" value="1"/>
</dbReference>
<dbReference type="GO" id="GO:0008173">
    <property type="term" value="F:RNA methyltransferase activity"/>
    <property type="evidence" value="ECO:0007669"/>
    <property type="project" value="UniProtKB-UniRule"/>
</dbReference>
<proteinExistence type="inferred from homology"/>
<dbReference type="SUPFAM" id="SSF53335">
    <property type="entry name" value="S-adenosyl-L-methionine-dependent methyltransferases"/>
    <property type="match status" value="1"/>
</dbReference>
<comment type="similarity">
    <text evidence="2">Belongs to the methyltransferase superfamily.</text>
</comment>
<feature type="compositionally biased region" description="Basic and acidic residues" evidence="3">
    <location>
        <begin position="220"/>
        <end position="241"/>
    </location>
</feature>
<dbReference type="GO" id="GO:0040031">
    <property type="term" value="P:snRNA modification"/>
    <property type="evidence" value="ECO:0007669"/>
    <property type="project" value="TreeGrafter"/>
</dbReference>
<dbReference type="GO" id="GO:0017069">
    <property type="term" value="F:snRNA binding"/>
    <property type="evidence" value="ECO:0007669"/>
    <property type="project" value="TreeGrafter"/>
</dbReference>
<dbReference type="InterPro" id="IPR041698">
    <property type="entry name" value="Methyltransf_25"/>
</dbReference>
<dbReference type="InterPro" id="IPR029063">
    <property type="entry name" value="SAM-dependent_MTases_sf"/>
</dbReference>
<organism evidence="5 6">
    <name type="scientific">Stichopus japonicus</name>
    <name type="common">Sea cucumber</name>
    <dbReference type="NCBI Taxonomy" id="307972"/>
    <lineage>
        <taxon>Eukaryota</taxon>
        <taxon>Metazoa</taxon>
        <taxon>Echinodermata</taxon>
        <taxon>Eleutherozoa</taxon>
        <taxon>Echinozoa</taxon>
        <taxon>Holothuroidea</taxon>
        <taxon>Aspidochirotacea</taxon>
        <taxon>Aspidochirotida</taxon>
        <taxon>Stichopodidae</taxon>
        <taxon>Apostichopus</taxon>
    </lineage>
</organism>
<comment type="caution">
    <text evidence="5">The sequence shown here is derived from an EMBL/GenBank/DDBJ whole genome shotgun (WGS) entry which is preliminary data.</text>
</comment>
<dbReference type="Gene3D" id="3.40.50.150">
    <property type="entry name" value="Vaccinia Virus protein VP39"/>
    <property type="match status" value="1"/>
</dbReference>
<dbReference type="InterPro" id="IPR039772">
    <property type="entry name" value="Bin3-like"/>
</dbReference>
<evidence type="ECO:0000259" key="4">
    <source>
        <dbReference type="PROSITE" id="PS51515"/>
    </source>
</evidence>
<name>A0A2G8L488_STIJA</name>
<dbReference type="EC" id="2.1.1.-" evidence="2"/>
<dbReference type="Pfam" id="PF13649">
    <property type="entry name" value="Methyltransf_25"/>
    <property type="match status" value="1"/>
</dbReference>
<dbReference type="GO" id="GO:0008171">
    <property type="term" value="F:O-methyltransferase activity"/>
    <property type="evidence" value="ECO:0007669"/>
    <property type="project" value="UniProtKB-UniRule"/>
</dbReference>
<feature type="domain" description="Bin3-type SAM" evidence="4">
    <location>
        <begin position="345"/>
        <end position="469"/>
    </location>
</feature>
<dbReference type="InterPro" id="IPR024160">
    <property type="entry name" value="BIN3_SAM-bd_dom"/>
</dbReference>
<keyword evidence="2 5" id="KW-0489">Methyltransferase</keyword>
<dbReference type="AlphaFoldDB" id="A0A2G8L488"/>
<evidence type="ECO:0000313" key="6">
    <source>
        <dbReference type="Proteomes" id="UP000230750"/>
    </source>
</evidence>
<feature type="region of interest" description="Disordered" evidence="3">
    <location>
        <begin position="68"/>
        <end position="119"/>
    </location>
</feature>
<feature type="compositionally biased region" description="Basic residues" evidence="3">
    <location>
        <begin position="198"/>
        <end position="207"/>
    </location>
</feature>